<dbReference type="Gene3D" id="3.80.10.10">
    <property type="entry name" value="Ribonuclease Inhibitor"/>
    <property type="match status" value="1"/>
</dbReference>
<proteinExistence type="predicted"/>
<dbReference type="EMBL" id="CAJVPY010017746">
    <property type="protein sequence ID" value="CAG8763453.1"/>
    <property type="molecule type" value="Genomic_DNA"/>
</dbReference>
<dbReference type="OrthoDB" id="2333987at2759"/>
<dbReference type="InterPro" id="IPR032675">
    <property type="entry name" value="LRR_dom_sf"/>
</dbReference>
<keyword evidence="2" id="KW-1185">Reference proteome</keyword>
<evidence type="ECO:0000313" key="1">
    <source>
        <dbReference type="EMBL" id="CAG8763453.1"/>
    </source>
</evidence>
<comment type="caution">
    <text evidence="1">The sequence shown here is derived from an EMBL/GenBank/DDBJ whole genome shotgun (WGS) entry which is preliminary data.</text>
</comment>
<name>A0A9N9J7V6_9GLOM</name>
<organism evidence="1 2">
    <name type="scientific">Dentiscutata erythropus</name>
    <dbReference type="NCBI Taxonomy" id="1348616"/>
    <lineage>
        <taxon>Eukaryota</taxon>
        <taxon>Fungi</taxon>
        <taxon>Fungi incertae sedis</taxon>
        <taxon>Mucoromycota</taxon>
        <taxon>Glomeromycotina</taxon>
        <taxon>Glomeromycetes</taxon>
        <taxon>Diversisporales</taxon>
        <taxon>Gigasporaceae</taxon>
        <taxon>Dentiscutata</taxon>
    </lineage>
</organism>
<sequence>MDRIFASEYFDTIFRFLPNNKDLHSCLLVNKHWATCAVPILWEAPFKINNKHNPSSKVIQIYLAFIPDSTFFKLGYNRRIGFSISRPLFFDYPSFLKELSYDQFLNAVIANNCCKDIIIELFKLLVMRSVRLRRLSIYNSLYRHSENLDNIGYLVLPHFLVSTSLFSRLAYFNCCYQWPSQKTQLFNAIAKDCHNIKNLKVSICDENEEIALVSLIRSQRNLKKFSLVNSNNFASFPIQALVNHKNSLNSLALEVIHYNRSLNEAKFFKYAICQLNICAMDVLAQCTKINKVKFKNCEGLDFSALLPLAIAFPNLTSFEYSYGVYKIYDNATPIGLLSSFIMTSCNTLKRIVFDWYSEGYLDITQLVEIIAQHVMNLEYLKIPLYTLDQLALIHRTHNPLRKLEIHINERINPYCVLSLFANVPLKSFEHSIQLNFDDHENFKLNFNLLNQIFESIFYKNCFEKLYVSLKGV</sequence>
<evidence type="ECO:0000313" key="2">
    <source>
        <dbReference type="Proteomes" id="UP000789405"/>
    </source>
</evidence>
<dbReference type="SUPFAM" id="SSF52047">
    <property type="entry name" value="RNI-like"/>
    <property type="match status" value="1"/>
</dbReference>
<dbReference type="AlphaFoldDB" id="A0A9N9J7V6"/>
<dbReference type="Proteomes" id="UP000789405">
    <property type="component" value="Unassembled WGS sequence"/>
</dbReference>
<protein>
    <submittedName>
        <fullName evidence="1">3033_t:CDS:1</fullName>
    </submittedName>
</protein>
<accession>A0A9N9J7V6</accession>
<gene>
    <name evidence="1" type="ORF">DERYTH_LOCUS18034</name>
</gene>
<reference evidence="1" key="1">
    <citation type="submission" date="2021-06" db="EMBL/GenBank/DDBJ databases">
        <authorList>
            <person name="Kallberg Y."/>
            <person name="Tangrot J."/>
            <person name="Rosling A."/>
        </authorList>
    </citation>
    <scope>NUCLEOTIDE SEQUENCE</scope>
    <source>
        <strain evidence="1">MA453B</strain>
    </source>
</reference>